<dbReference type="HOGENOM" id="CLU_079366_1_0_6"/>
<dbReference type="GO" id="GO:0008270">
    <property type="term" value="F:zinc ion binding"/>
    <property type="evidence" value="ECO:0007669"/>
    <property type="project" value="InterPro"/>
</dbReference>
<dbReference type="InterPro" id="IPR002502">
    <property type="entry name" value="Amidase_domain"/>
</dbReference>
<dbReference type="Gene3D" id="3.40.80.10">
    <property type="entry name" value="Peptidoglycan recognition protein-like"/>
    <property type="match status" value="1"/>
</dbReference>
<dbReference type="SUPFAM" id="SSF55846">
    <property type="entry name" value="N-acetylmuramoyl-L-alanine amidase-like"/>
    <property type="match status" value="1"/>
</dbReference>
<gene>
    <name evidence="4" type="ORF">HMPREF9080_00833</name>
</gene>
<dbReference type="PROSITE" id="PS00018">
    <property type="entry name" value="EF_HAND_1"/>
    <property type="match status" value="1"/>
</dbReference>
<dbReference type="GO" id="GO:0009253">
    <property type="term" value="P:peptidoglycan catabolic process"/>
    <property type="evidence" value="ECO:0007669"/>
    <property type="project" value="InterPro"/>
</dbReference>
<dbReference type="STRING" id="797473.HMPREF9080_00833"/>
<dbReference type="InterPro" id="IPR018247">
    <property type="entry name" value="EF_Hand_1_Ca_BS"/>
</dbReference>
<dbReference type="SMART" id="SM00644">
    <property type="entry name" value="Ami_2"/>
    <property type="match status" value="1"/>
</dbReference>
<dbReference type="AlphaFoldDB" id="G9ZDJ9"/>
<dbReference type="InterPro" id="IPR006619">
    <property type="entry name" value="PGRP_domain_met/bac"/>
</dbReference>
<evidence type="ECO:0000259" key="3">
    <source>
        <dbReference type="SMART" id="SM00701"/>
    </source>
</evidence>
<organism evidence="4 5">
    <name type="scientific">Cardiobacterium valvarum F0432</name>
    <dbReference type="NCBI Taxonomy" id="797473"/>
    <lineage>
        <taxon>Bacteria</taxon>
        <taxon>Pseudomonadati</taxon>
        <taxon>Pseudomonadota</taxon>
        <taxon>Gammaproteobacteria</taxon>
        <taxon>Cardiobacteriales</taxon>
        <taxon>Cardiobacteriaceae</taxon>
        <taxon>Cardiobacterium</taxon>
    </lineage>
</organism>
<dbReference type="Pfam" id="PF01510">
    <property type="entry name" value="Amidase_2"/>
    <property type="match status" value="1"/>
</dbReference>
<dbReference type="SMART" id="SM00701">
    <property type="entry name" value="PGRP"/>
    <property type="match status" value="1"/>
</dbReference>
<dbReference type="PANTHER" id="PTHR11022">
    <property type="entry name" value="PEPTIDOGLYCAN RECOGNITION PROTEIN"/>
    <property type="match status" value="1"/>
</dbReference>
<comment type="similarity">
    <text evidence="1">Belongs to the N-acetylmuramoyl-L-alanine amidase 2 family.</text>
</comment>
<proteinExistence type="inferred from homology"/>
<sequence length="186" mass="20540">MPPEQTGGFFMADNTIKRIIIHCAATPNGKRLGKARQTAAQRIDDMHARRGFARRPWHINAFNPHLRAIGYHYIIDTDGTLESGRAEGETGAHVKGYNTGSIGICMVGTTAFTRAQWAALAEIVQDCARRYPDAIICGHRDLSPDLNGDGKITANEWIKLCPGFDVAEWIEEGMQPLPDHTTEEVV</sequence>
<evidence type="ECO:0000256" key="1">
    <source>
        <dbReference type="ARBA" id="ARBA00007553"/>
    </source>
</evidence>
<comment type="caution">
    <text evidence="4">The sequence shown here is derived from an EMBL/GenBank/DDBJ whole genome shotgun (WGS) entry which is preliminary data.</text>
</comment>
<feature type="domain" description="Peptidoglycan recognition protein family" evidence="3">
    <location>
        <begin position="1"/>
        <end position="143"/>
    </location>
</feature>
<evidence type="ECO:0000313" key="4">
    <source>
        <dbReference type="EMBL" id="EHM55325.1"/>
    </source>
</evidence>
<name>G9ZDJ9_9GAMM</name>
<dbReference type="InterPro" id="IPR036505">
    <property type="entry name" value="Amidase/PGRP_sf"/>
</dbReference>
<protein>
    <submittedName>
        <fullName evidence="4">N-acetylmuramoyl-L-alanine amidase</fullName>
    </submittedName>
</protein>
<reference evidence="4 5" key="1">
    <citation type="submission" date="2011-08" db="EMBL/GenBank/DDBJ databases">
        <authorList>
            <person name="Weinstock G."/>
            <person name="Sodergren E."/>
            <person name="Clifton S."/>
            <person name="Fulton L."/>
            <person name="Fulton B."/>
            <person name="Courtney L."/>
            <person name="Fronick C."/>
            <person name="Harrison M."/>
            <person name="Strong C."/>
            <person name="Farmer C."/>
            <person name="Delahaunty K."/>
            <person name="Markovic C."/>
            <person name="Hall O."/>
            <person name="Minx P."/>
            <person name="Tomlinson C."/>
            <person name="Mitreva M."/>
            <person name="Hou S."/>
            <person name="Chen J."/>
            <person name="Wollam A."/>
            <person name="Pepin K.H."/>
            <person name="Johnson M."/>
            <person name="Bhonagiri V."/>
            <person name="Zhang X."/>
            <person name="Suruliraj S."/>
            <person name="Warren W."/>
            <person name="Chinwalla A."/>
            <person name="Mardis E.R."/>
            <person name="Wilson R.K."/>
        </authorList>
    </citation>
    <scope>NUCLEOTIDE SEQUENCE [LARGE SCALE GENOMIC DNA]</scope>
    <source>
        <strain evidence="4 5">F0432</strain>
    </source>
</reference>
<accession>G9ZDJ9</accession>
<evidence type="ECO:0000313" key="5">
    <source>
        <dbReference type="Proteomes" id="UP000004750"/>
    </source>
</evidence>
<dbReference type="EMBL" id="AGCM01000042">
    <property type="protein sequence ID" value="EHM55325.1"/>
    <property type="molecule type" value="Genomic_DNA"/>
</dbReference>
<feature type="domain" description="N-acetylmuramoyl-L-alanine amidase" evidence="2">
    <location>
        <begin position="1"/>
        <end position="151"/>
    </location>
</feature>
<evidence type="ECO:0000259" key="2">
    <source>
        <dbReference type="SMART" id="SM00644"/>
    </source>
</evidence>
<dbReference type="InterPro" id="IPR015510">
    <property type="entry name" value="PGRP"/>
</dbReference>
<dbReference type="Proteomes" id="UP000004750">
    <property type="component" value="Unassembled WGS sequence"/>
</dbReference>
<dbReference type="PANTHER" id="PTHR11022:SF41">
    <property type="entry name" value="PEPTIDOGLYCAN-RECOGNITION PROTEIN LC-RELATED"/>
    <property type="match status" value="1"/>
</dbReference>
<dbReference type="GO" id="GO:0008745">
    <property type="term" value="F:N-acetylmuramoyl-L-alanine amidase activity"/>
    <property type="evidence" value="ECO:0007669"/>
    <property type="project" value="InterPro"/>
</dbReference>
<dbReference type="CDD" id="cd06583">
    <property type="entry name" value="PGRP"/>
    <property type="match status" value="1"/>
</dbReference>